<feature type="region of interest" description="Disordered" evidence="1">
    <location>
        <begin position="52"/>
        <end position="106"/>
    </location>
</feature>
<name>A0A8J3TIX7_9ACTN</name>
<organism evidence="2 3">
    <name type="scientific">Planosporangium mesophilum</name>
    <dbReference type="NCBI Taxonomy" id="689768"/>
    <lineage>
        <taxon>Bacteria</taxon>
        <taxon>Bacillati</taxon>
        <taxon>Actinomycetota</taxon>
        <taxon>Actinomycetes</taxon>
        <taxon>Micromonosporales</taxon>
        <taxon>Micromonosporaceae</taxon>
        <taxon>Planosporangium</taxon>
    </lineage>
</organism>
<evidence type="ECO:0000313" key="2">
    <source>
        <dbReference type="EMBL" id="GII25484.1"/>
    </source>
</evidence>
<dbReference type="EMBL" id="BOON01000052">
    <property type="protein sequence ID" value="GII25484.1"/>
    <property type="molecule type" value="Genomic_DNA"/>
</dbReference>
<evidence type="ECO:0000313" key="3">
    <source>
        <dbReference type="Proteomes" id="UP000599074"/>
    </source>
</evidence>
<evidence type="ECO:0000256" key="1">
    <source>
        <dbReference type="SAM" id="MobiDB-lite"/>
    </source>
</evidence>
<dbReference type="AlphaFoldDB" id="A0A8J3TIX7"/>
<sequence length="415" mass="43306">MNRSAERRGRPRGSRNRRIVAVATVLVVAGALITVARVSSAKEQRLAAASAKCGPSATGPAAPNGQDTTTTQQNGRNVRSHWGDGQQPRPGCPSNTPPTVNCPPVADKLPNVPAAARDQVDQELAQLEGQIADANQRLATGQAPAQGGASPANNAAANNNASNAANAVMAQLNSRRTATINRIVAAMGQAKPAGLERLTGCTMNPPKNNGGNNNGGSNGNNGGANNGNNGGSNGLNILADRCRGGSRLQTHDGFQNGNRCVDTEMGEVADAAKNPSLLITQAPQQVRVNQPFTIRVSTRNLIRDRFLAAGQGGYYVEMSKLNAQGLVRGHFHTSCRMLEDTQVAPDPAPVPAFFVATEDNAGGAQPDQIVIQVPGLPQRGIAQCASWAGDGSHRLPMMQRANQQPAFDVVRITVN</sequence>
<accession>A0A8J3TIX7</accession>
<evidence type="ECO:0008006" key="4">
    <source>
        <dbReference type="Google" id="ProtNLM"/>
    </source>
</evidence>
<comment type="caution">
    <text evidence="2">The sequence shown here is derived from an EMBL/GenBank/DDBJ whole genome shotgun (WGS) entry which is preliminary data.</text>
</comment>
<keyword evidence="3" id="KW-1185">Reference proteome</keyword>
<feature type="compositionally biased region" description="Gly residues" evidence="1">
    <location>
        <begin position="212"/>
        <end position="228"/>
    </location>
</feature>
<gene>
    <name evidence="2" type="ORF">Pme01_50810</name>
</gene>
<dbReference type="Proteomes" id="UP000599074">
    <property type="component" value="Unassembled WGS sequence"/>
</dbReference>
<feature type="region of interest" description="Disordered" evidence="1">
    <location>
        <begin position="204"/>
        <end position="228"/>
    </location>
</feature>
<proteinExistence type="predicted"/>
<reference evidence="2" key="1">
    <citation type="submission" date="2021-01" db="EMBL/GenBank/DDBJ databases">
        <title>Whole genome shotgun sequence of Planosporangium mesophilum NBRC 109066.</title>
        <authorList>
            <person name="Komaki H."/>
            <person name="Tamura T."/>
        </authorList>
    </citation>
    <scope>NUCLEOTIDE SEQUENCE</scope>
    <source>
        <strain evidence="2">NBRC 109066</strain>
    </source>
</reference>
<protein>
    <recommendedName>
        <fullName evidence="4">Pecanex-like protein 1</fullName>
    </recommendedName>
</protein>